<feature type="chain" id="PRO_5042167276" evidence="1">
    <location>
        <begin position="31"/>
        <end position="83"/>
    </location>
</feature>
<organism evidence="2 3">
    <name type="scientific">Quillaja saponaria</name>
    <name type="common">Soap bark tree</name>
    <dbReference type="NCBI Taxonomy" id="32244"/>
    <lineage>
        <taxon>Eukaryota</taxon>
        <taxon>Viridiplantae</taxon>
        <taxon>Streptophyta</taxon>
        <taxon>Embryophyta</taxon>
        <taxon>Tracheophyta</taxon>
        <taxon>Spermatophyta</taxon>
        <taxon>Magnoliopsida</taxon>
        <taxon>eudicotyledons</taxon>
        <taxon>Gunneridae</taxon>
        <taxon>Pentapetalae</taxon>
        <taxon>rosids</taxon>
        <taxon>fabids</taxon>
        <taxon>Fabales</taxon>
        <taxon>Quillajaceae</taxon>
        <taxon>Quillaja</taxon>
    </lineage>
</organism>
<protein>
    <submittedName>
        <fullName evidence="2">Uncharacterized protein</fullName>
    </submittedName>
</protein>
<gene>
    <name evidence="2" type="ORF">O6P43_009171</name>
</gene>
<dbReference type="AlphaFoldDB" id="A0AAD7VC26"/>
<comment type="caution">
    <text evidence="2">The sequence shown here is derived from an EMBL/GenBank/DDBJ whole genome shotgun (WGS) entry which is preliminary data.</text>
</comment>
<evidence type="ECO:0000313" key="2">
    <source>
        <dbReference type="EMBL" id="KAJ7971091.1"/>
    </source>
</evidence>
<evidence type="ECO:0000313" key="3">
    <source>
        <dbReference type="Proteomes" id="UP001163823"/>
    </source>
</evidence>
<dbReference type="Proteomes" id="UP001163823">
    <property type="component" value="Chromosome 4"/>
</dbReference>
<name>A0AAD7VC26_QUISA</name>
<proteinExistence type="predicted"/>
<feature type="signal peptide" evidence="1">
    <location>
        <begin position="1"/>
        <end position="30"/>
    </location>
</feature>
<evidence type="ECO:0000256" key="1">
    <source>
        <dbReference type="SAM" id="SignalP"/>
    </source>
</evidence>
<sequence>MRRSSSHLSLTRVSMVMMMIIIHNIDHCMAAGANSVKSTVNTNMNKTINSSSTTTTSESAGSVCVGSVNECLNIVDEDEDIDY</sequence>
<keyword evidence="3" id="KW-1185">Reference proteome</keyword>
<accession>A0AAD7VC26</accession>
<keyword evidence="1" id="KW-0732">Signal</keyword>
<dbReference type="KEGG" id="qsa:O6P43_009171"/>
<reference evidence="2" key="1">
    <citation type="journal article" date="2023" name="Science">
        <title>Elucidation of the pathway for biosynthesis of saponin adjuvants from the soapbark tree.</title>
        <authorList>
            <person name="Reed J."/>
            <person name="Orme A."/>
            <person name="El-Demerdash A."/>
            <person name="Owen C."/>
            <person name="Martin L.B.B."/>
            <person name="Misra R.C."/>
            <person name="Kikuchi S."/>
            <person name="Rejzek M."/>
            <person name="Martin A.C."/>
            <person name="Harkess A."/>
            <person name="Leebens-Mack J."/>
            <person name="Louveau T."/>
            <person name="Stephenson M.J."/>
            <person name="Osbourn A."/>
        </authorList>
    </citation>
    <scope>NUCLEOTIDE SEQUENCE</scope>
    <source>
        <strain evidence="2">S10</strain>
    </source>
</reference>
<dbReference type="EMBL" id="JARAOO010000004">
    <property type="protein sequence ID" value="KAJ7971091.1"/>
    <property type="molecule type" value="Genomic_DNA"/>
</dbReference>